<sequence>MQTIRVKTITRNIARPLWLRFFASPPTIKGPSQQLKSWESGARAVKNTQVENQYLEHIREVHDPSSHLKTIEDELKGTIGQALGKQGQKVLGGLQRMEAQRQVYLETGDAAAAQQYNEERERTLKYRWELIVHRQAVGFTVGNHSYVLEKFPIPEKLAVGDEDVAEQEQEQPKEKKKKFGDQLDWWQRVGRWR</sequence>
<organism evidence="1">
    <name type="scientific">Craspedostauros australis</name>
    <dbReference type="NCBI Taxonomy" id="1486917"/>
    <lineage>
        <taxon>Eukaryota</taxon>
        <taxon>Sar</taxon>
        <taxon>Stramenopiles</taxon>
        <taxon>Ochrophyta</taxon>
        <taxon>Bacillariophyta</taxon>
        <taxon>Bacillariophyceae</taxon>
        <taxon>Bacillariophycidae</taxon>
        <taxon>Naviculales</taxon>
        <taxon>Naviculaceae</taxon>
        <taxon>Craspedostauros</taxon>
    </lineage>
</organism>
<name>A0A7R9ZS10_9STRA</name>
<reference evidence="1" key="1">
    <citation type="submission" date="2021-01" db="EMBL/GenBank/DDBJ databases">
        <authorList>
            <person name="Corre E."/>
            <person name="Pelletier E."/>
            <person name="Niang G."/>
            <person name="Scheremetjew M."/>
            <person name="Finn R."/>
            <person name="Kale V."/>
            <person name="Holt S."/>
            <person name="Cochrane G."/>
            <person name="Meng A."/>
            <person name="Brown T."/>
            <person name="Cohen L."/>
        </authorList>
    </citation>
    <scope>NUCLEOTIDE SEQUENCE</scope>
    <source>
        <strain evidence="1">CCMP3328</strain>
    </source>
</reference>
<dbReference type="EMBL" id="HBEF01022640">
    <property type="protein sequence ID" value="CAD8341874.1"/>
    <property type="molecule type" value="Transcribed_RNA"/>
</dbReference>
<evidence type="ECO:0000313" key="1">
    <source>
        <dbReference type="EMBL" id="CAD8341874.1"/>
    </source>
</evidence>
<dbReference type="AlphaFoldDB" id="A0A7R9ZS10"/>
<accession>A0A7R9ZS10</accession>
<protein>
    <submittedName>
        <fullName evidence="1">Uncharacterized protein</fullName>
    </submittedName>
</protein>
<gene>
    <name evidence="1" type="ORF">CAUS1442_LOCUS14009</name>
</gene>
<proteinExistence type="predicted"/>